<name>A0ABP0FPH1_CLALP</name>
<protein>
    <submittedName>
        <fullName evidence="1">Uncharacterized protein</fullName>
    </submittedName>
</protein>
<sequence>MIEATYIHTIKSMFSIYRFLFDRYSDMKKLRHSKWKCSELVAVASFSNGQILISYSCGVHRSPTVCSFIRQKRGGDEKSSQLLLTCANEQKKVTKPKRLKTCSRKITLINCW</sequence>
<organism evidence="1 2">
    <name type="scientific">Clavelina lepadiformis</name>
    <name type="common">Light-bulb sea squirt</name>
    <name type="synonym">Ascidia lepadiformis</name>
    <dbReference type="NCBI Taxonomy" id="159417"/>
    <lineage>
        <taxon>Eukaryota</taxon>
        <taxon>Metazoa</taxon>
        <taxon>Chordata</taxon>
        <taxon>Tunicata</taxon>
        <taxon>Ascidiacea</taxon>
        <taxon>Aplousobranchia</taxon>
        <taxon>Clavelinidae</taxon>
        <taxon>Clavelina</taxon>
    </lineage>
</organism>
<dbReference type="EMBL" id="CAWYQH010000079">
    <property type="protein sequence ID" value="CAK8681530.1"/>
    <property type="molecule type" value="Genomic_DNA"/>
</dbReference>
<comment type="caution">
    <text evidence="1">The sequence shown here is derived from an EMBL/GenBank/DDBJ whole genome shotgun (WGS) entry which is preliminary data.</text>
</comment>
<keyword evidence="2" id="KW-1185">Reference proteome</keyword>
<reference evidence="1 2" key="1">
    <citation type="submission" date="2024-02" db="EMBL/GenBank/DDBJ databases">
        <authorList>
            <person name="Daric V."/>
            <person name="Darras S."/>
        </authorList>
    </citation>
    <scope>NUCLEOTIDE SEQUENCE [LARGE SCALE GENOMIC DNA]</scope>
</reference>
<evidence type="ECO:0000313" key="2">
    <source>
        <dbReference type="Proteomes" id="UP001642483"/>
    </source>
</evidence>
<accession>A0ABP0FPH1</accession>
<gene>
    <name evidence="1" type="ORF">CVLEPA_LOCUS11722</name>
</gene>
<proteinExistence type="predicted"/>
<dbReference type="Proteomes" id="UP001642483">
    <property type="component" value="Unassembled WGS sequence"/>
</dbReference>
<evidence type="ECO:0000313" key="1">
    <source>
        <dbReference type="EMBL" id="CAK8681530.1"/>
    </source>
</evidence>